<dbReference type="Gene3D" id="3.40.1090.10">
    <property type="entry name" value="Cytosolic phospholipase A2 catalytic domain"/>
    <property type="match status" value="2"/>
</dbReference>
<organism evidence="4 5">
    <name type="scientific">Parvibacter caecicola</name>
    <dbReference type="NCBI Taxonomy" id="747645"/>
    <lineage>
        <taxon>Bacteria</taxon>
        <taxon>Bacillati</taxon>
        <taxon>Actinomycetota</taxon>
        <taxon>Coriobacteriia</taxon>
        <taxon>Coriobacteriales</taxon>
        <taxon>Coriobacteriaceae</taxon>
        <taxon>Parvibacter</taxon>
    </lineage>
</organism>
<evidence type="ECO:0000313" key="4">
    <source>
        <dbReference type="EMBL" id="TJW09457.1"/>
    </source>
</evidence>
<protein>
    <submittedName>
        <fullName evidence="4">Patatin family protein</fullName>
    </submittedName>
</protein>
<dbReference type="InterPro" id="IPR016035">
    <property type="entry name" value="Acyl_Trfase/lysoPLipase"/>
</dbReference>
<evidence type="ECO:0000259" key="3">
    <source>
        <dbReference type="PROSITE" id="PS51635"/>
    </source>
</evidence>
<dbReference type="InterPro" id="IPR037483">
    <property type="entry name" value="YjjU-like"/>
</dbReference>
<feature type="active site" description="Nucleophile" evidence="2">
    <location>
        <position position="45"/>
    </location>
</feature>
<dbReference type="SUPFAM" id="SSF52151">
    <property type="entry name" value="FabD/lysophospholipase-like"/>
    <property type="match status" value="1"/>
</dbReference>
<comment type="caution">
    <text evidence="2">Lacks conserved residue(s) required for the propagation of feature annotation.</text>
</comment>
<keyword evidence="1 2" id="KW-0443">Lipid metabolism</keyword>
<dbReference type="PROSITE" id="PS51635">
    <property type="entry name" value="PNPLA"/>
    <property type="match status" value="1"/>
</dbReference>
<comment type="caution">
    <text evidence="4">The sequence shown here is derived from an EMBL/GenBank/DDBJ whole genome shotgun (WGS) entry which is preliminary data.</text>
</comment>
<dbReference type="InterPro" id="IPR045943">
    <property type="entry name" value="DUF6363"/>
</dbReference>
<feature type="short sequence motif" description="DGA/G" evidence="2">
    <location>
        <begin position="174"/>
        <end position="176"/>
    </location>
</feature>
<name>A0A4T9TG35_9ACTN</name>
<keyword evidence="2" id="KW-0378">Hydrolase</keyword>
<keyword evidence="5" id="KW-1185">Reference proteome</keyword>
<dbReference type="EMBL" id="SSTM01000009">
    <property type="protein sequence ID" value="TJW09457.1"/>
    <property type="molecule type" value="Genomic_DNA"/>
</dbReference>
<dbReference type="GO" id="GO:0016787">
    <property type="term" value="F:hydrolase activity"/>
    <property type="evidence" value="ECO:0007669"/>
    <property type="project" value="UniProtKB-UniRule"/>
</dbReference>
<dbReference type="InterPro" id="IPR002641">
    <property type="entry name" value="PNPLA_dom"/>
</dbReference>
<dbReference type="Pfam" id="PF19890">
    <property type="entry name" value="DUF6363"/>
    <property type="match status" value="1"/>
</dbReference>
<keyword evidence="2" id="KW-0442">Lipid degradation</keyword>
<reference evidence="4 5" key="1">
    <citation type="submission" date="2019-04" db="EMBL/GenBank/DDBJ databases">
        <title>Microbes associate with the intestines of laboratory mice.</title>
        <authorList>
            <person name="Navarre W."/>
            <person name="Wong E."/>
            <person name="Huang K.C."/>
            <person name="Tropini C."/>
            <person name="Ng K."/>
            <person name="Yu B."/>
        </authorList>
    </citation>
    <scope>NUCLEOTIDE SEQUENCE [LARGE SCALE GENOMIC DNA]</scope>
    <source>
        <strain evidence="4 5">NM48_B13</strain>
    </source>
</reference>
<sequence length="300" mass="33731">MSMDINIPDVALVFEGGGMRASYTAGFAVMLLENGLNFPKAYGISAGASHAVNYLSRDAARTKASFVDLVNDPQFGGWRSFLRGEGYFNAHHLYEGIICERRFPDEPMGFDFATFAANPADCHIEAFDRENGETIAWTKADMLTPFDAGVRVRASSTMPIFMPPTPVEGRIFMDGGMGSSWGVCLDAALADGFQRLVVVRTQERAYRKKEMGAAAQVAFRALFRKHPLVAENTIERWRHYNQLLDRIDALEAEGRAFVFAPERMDITNRETDFATLQATYERGYNQANREHERLTRWLQS</sequence>
<proteinExistence type="predicted"/>
<feature type="domain" description="PNPLA" evidence="3">
    <location>
        <begin position="12"/>
        <end position="188"/>
    </location>
</feature>
<accession>A0A4T9TG35</accession>
<dbReference type="Pfam" id="PF01734">
    <property type="entry name" value="Patatin"/>
    <property type="match status" value="1"/>
</dbReference>
<evidence type="ECO:0000313" key="5">
    <source>
        <dbReference type="Proteomes" id="UP000309454"/>
    </source>
</evidence>
<evidence type="ECO:0000256" key="1">
    <source>
        <dbReference type="ARBA" id="ARBA00023098"/>
    </source>
</evidence>
<dbReference type="CDD" id="cd07208">
    <property type="entry name" value="Pat_hypo_Ecoli_yjju_like"/>
    <property type="match status" value="1"/>
</dbReference>
<dbReference type="Proteomes" id="UP000309454">
    <property type="component" value="Unassembled WGS sequence"/>
</dbReference>
<dbReference type="GO" id="GO:0016042">
    <property type="term" value="P:lipid catabolic process"/>
    <property type="evidence" value="ECO:0007669"/>
    <property type="project" value="UniProtKB-UniRule"/>
</dbReference>
<dbReference type="AlphaFoldDB" id="A0A4T9TG35"/>
<dbReference type="OrthoDB" id="9802424at2"/>
<gene>
    <name evidence="4" type="ORF">E5982_09245</name>
</gene>
<evidence type="ECO:0000256" key="2">
    <source>
        <dbReference type="PROSITE-ProRule" id="PRU01161"/>
    </source>
</evidence>
<feature type="short sequence motif" description="GXSXG" evidence="2">
    <location>
        <begin position="43"/>
        <end position="47"/>
    </location>
</feature>
<feature type="active site" description="Proton acceptor" evidence="2">
    <location>
        <position position="174"/>
    </location>
</feature>